<protein>
    <submittedName>
        <fullName evidence="1">Uncharacterized protein</fullName>
    </submittedName>
</protein>
<keyword evidence="2" id="KW-1185">Reference proteome</keyword>
<feature type="non-terminal residue" evidence="1">
    <location>
        <position position="239"/>
    </location>
</feature>
<name>A0AAV2Q5T3_MEGNR</name>
<evidence type="ECO:0000313" key="1">
    <source>
        <dbReference type="EMBL" id="CAL4068576.1"/>
    </source>
</evidence>
<organism evidence="1 2">
    <name type="scientific">Meganyctiphanes norvegica</name>
    <name type="common">Northern krill</name>
    <name type="synonym">Thysanopoda norvegica</name>
    <dbReference type="NCBI Taxonomy" id="48144"/>
    <lineage>
        <taxon>Eukaryota</taxon>
        <taxon>Metazoa</taxon>
        <taxon>Ecdysozoa</taxon>
        <taxon>Arthropoda</taxon>
        <taxon>Crustacea</taxon>
        <taxon>Multicrustacea</taxon>
        <taxon>Malacostraca</taxon>
        <taxon>Eumalacostraca</taxon>
        <taxon>Eucarida</taxon>
        <taxon>Euphausiacea</taxon>
        <taxon>Euphausiidae</taxon>
        <taxon>Meganyctiphanes</taxon>
    </lineage>
</organism>
<proteinExistence type="predicted"/>
<reference evidence="1 2" key="1">
    <citation type="submission" date="2024-05" db="EMBL/GenBank/DDBJ databases">
        <authorList>
            <person name="Wallberg A."/>
        </authorList>
    </citation>
    <scope>NUCLEOTIDE SEQUENCE [LARGE SCALE GENOMIC DNA]</scope>
</reference>
<accession>A0AAV2Q5T3</accession>
<dbReference type="Proteomes" id="UP001497623">
    <property type="component" value="Unassembled WGS sequence"/>
</dbReference>
<comment type="caution">
    <text evidence="1">The sequence shown here is derived from an EMBL/GenBank/DDBJ whole genome shotgun (WGS) entry which is preliminary data.</text>
</comment>
<evidence type="ECO:0000313" key="2">
    <source>
        <dbReference type="Proteomes" id="UP001497623"/>
    </source>
</evidence>
<sequence>SFKALTIPNQELIFRAVLRAGGIDEEVEKTTVSVNQTKISVVFDTPTGAAHKSYDSTATLEETNWLDITIIILHKDMELWIGNENLFSEEIILQHSVNNVEISDGKFVRSCKEGIPNWNITGERETIWNLIPKGKMIIELIARNPSTDFLPKFTIGASQVNLGRDPNGQLMNITDNNDGKYIHEKIQLQINFPLDNVLISSGNSTIILQDTLKAPVDIIIECVTDCPFTVLHHFNDETA</sequence>
<feature type="non-terminal residue" evidence="1">
    <location>
        <position position="1"/>
    </location>
</feature>
<dbReference type="AlphaFoldDB" id="A0AAV2Q5T3"/>
<dbReference type="EMBL" id="CAXKWB010003231">
    <property type="protein sequence ID" value="CAL4068576.1"/>
    <property type="molecule type" value="Genomic_DNA"/>
</dbReference>
<gene>
    <name evidence="1" type="ORF">MNOR_LOCUS7378</name>
</gene>